<dbReference type="Proteomes" id="UP000050761">
    <property type="component" value="Unassembled WGS sequence"/>
</dbReference>
<evidence type="ECO:0000313" key="2">
    <source>
        <dbReference type="Proteomes" id="UP000050761"/>
    </source>
</evidence>
<reference evidence="1 2" key="1">
    <citation type="submission" date="2018-11" db="EMBL/GenBank/DDBJ databases">
        <authorList>
            <consortium name="Pathogen Informatics"/>
        </authorList>
    </citation>
    <scope>NUCLEOTIDE SEQUENCE [LARGE SCALE GENOMIC DNA]</scope>
</reference>
<keyword evidence="2" id="KW-1185">Reference proteome</keyword>
<dbReference type="WBParaSite" id="HPBE_0000043301-mRNA-1">
    <property type="protein sequence ID" value="HPBE_0000043301-mRNA-1"/>
    <property type="gene ID" value="HPBE_0000043301"/>
</dbReference>
<evidence type="ECO:0000313" key="3">
    <source>
        <dbReference type="WBParaSite" id="HPBE_0000043301-mRNA-1"/>
    </source>
</evidence>
<protein>
    <submittedName>
        <fullName evidence="3">NADH-quinone oxidoreductase subunit I</fullName>
    </submittedName>
</protein>
<gene>
    <name evidence="1" type="ORF">HPBE_LOCUS435</name>
</gene>
<proteinExistence type="predicted"/>
<reference evidence="3" key="2">
    <citation type="submission" date="2019-09" db="UniProtKB">
        <authorList>
            <consortium name="WormBaseParasite"/>
        </authorList>
    </citation>
    <scope>IDENTIFICATION</scope>
</reference>
<sequence>MSDDQIRLMEYPEQEELEFRERIRMIRREVGAYLEHYTKRNLGFDYEKPFKRPGKETPNHKFRQTL</sequence>
<name>A0A183F2Q8_HELPZ</name>
<dbReference type="AlphaFoldDB" id="A0A183F2Q8"/>
<organism evidence="2 3">
    <name type="scientific">Heligmosomoides polygyrus</name>
    <name type="common">Parasitic roundworm</name>
    <dbReference type="NCBI Taxonomy" id="6339"/>
    <lineage>
        <taxon>Eukaryota</taxon>
        <taxon>Metazoa</taxon>
        <taxon>Ecdysozoa</taxon>
        <taxon>Nematoda</taxon>
        <taxon>Chromadorea</taxon>
        <taxon>Rhabditida</taxon>
        <taxon>Rhabditina</taxon>
        <taxon>Rhabditomorpha</taxon>
        <taxon>Strongyloidea</taxon>
        <taxon>Heligmosomidae</taxon>
        <taxon>Heligmosomoides</taxon>
    </lineage>
</organism>
<accession>A0A183F2Q8</accession>
<evidence type="ECO:0000313" key="1">
    <source>
        <dbReference type="EMBL" id="VDO18817.1"/>
    </source>
</evidence>
<accession>A0A3P7U8J1</accession>
<dbReference type="EMBL" id="UZAH01000298">
    <property type="protein sequence ID" value="VDO18817.1"/>
    <property type="molecule type" value="Genomic_DNA"/>
</dbReference>